<comment type="caution">
    <text evidence="3">The sequence shown here is derived from an EMBL/GenBank/DDBJ whole genome shotgun (WGS) entry which is preliminary data.</text>
</comment>
<organism evidence="3 4">
    <name type="scientific">Pristionchus fissidentatus</name>
    <dbReference type="NCBI Taxonomy" id="1538716"/>
    <lineage>
        <taxon>Eukaryota</taxon>
        <taxon>Metazoa</taxon>
        <taxon>Ecdysozoa</taxon>
        <taxon>Nematoda</taxon>
        <taxon>Chromadorea</taxon>
        <taxon>Rhabditida</taxon>
        <taxon>Rhabditina</taxon>
        <taxon>Diplogasteromorpha</taxon>
        <taxon>Diplogasteroidea</taxon>
        <taxon>Neodiplogasteridae</taxon>
        <taxon>Pristionchus</taxon>
    </lineage>
</organism>
<evidence type="ECO:0000256" key="2">
    <source>
        <dbReference type="SAM" id="Phobius"/>
    </source>
</evidence>
<feature type="transmembrane region" description="Helical" evidence="2">
    <location>
        <begin position="328"/>
        <end position="350"/>
    </location>
</feature>
<dbReference type="EMBL" id="BTSY01000006">
    <property type="protein sequence ID" value="GMT33614.1"/>
    <property type="molecule type" value="Genomic_DNA"/>
</dbReference>
<reference evidence="3" key="1">
    <citation type="submission" date="2023-10" db="EMBL/GenBank/DDBJ databases">
        <title>Genome assembly of Pristionchus species.</title>
        <authorList>
            <person name="Yoshida K."/>
            <person name="Sommer R.J."/>
        </authorList>
    </citation>
    <scope>NUCLEOTIDE SEQUENCE</scope>
    <source>
        <strain evidence="3">RS5133</strain>
    </source>
</reference>
<proteinExistence type="predicted"/>
<evidence type="ECO:0000313" key="3">
    <source>
        <dbReference type="EMBL" id="GMT33614.1"/>
    </source>
</evidence>
<gene>
    <name evidence="3" type="ORF">PFISCL1PPCAC_24911</name>
</gene>
<sequence>SNAHIVMCLPFPLSITTAIVAITVIADTTVKAKLGSNAYKGEYECCAIQSTSSSPSLDTKESVVTISVRQKNAVLKPSSTTAICNGDEHDVIFEWCMPKEAPASMMFIGDTWRTRAVVVAGFPLDEGSSIEHSDESGSSSSSSSSSSSLLFSLKTTCRSTNVSSVQTVRVNIEHDETDAEALEILINPSLFERWTRSEREIIVEKLSGVLTAASLTPEKTRVVVIIHVFERLPIDGRWRVVFHVEEQDGWGGFVSLVRVRDAIGILRARLTTKNEMKIEKIQPFMCQLSCSGHGLCDAYTKKCVCESGWLPSPLSMLRSGGRIEDCSWSTMTMLSFLVVLIASFGLLVLATKKHKSKRSLLLSRRATRRRQRYEHLRSDEGINGGGRRSRQRQRSVQPPTLAAFPPRSWSSSSLSSDDCGDLVPIRRGAP</sequence>
<feature type="region of interest" description="Disordered" evidence="1">
    <location>
        <begin position="371"/>
        <end position="430"/>
    </location>
</feature>
<evidence type="ECO:0000256" key="1">
    <source>
        <dbReference type="SAM" id="MobiDB-lite"/>
    </source>
</evidence>
<dbReference type="GO" id="GO:0031410">
    <property type="term" value="C:cytoplasmic vesicle"/>
    <property type="evidence" value="ECO:0007669"/>
    <property type="project" value="TreeGrafter"/>
</dbReference>
<keyword evidence="2" id="KW-0472">Membrane</keyword>
<dbReference type="GO" id="GO:0001764">
    <property type="term" value="P:neuron migration"/>
    <property type="evidence" value="ECO:0007669"/>
    <property type="project" value="TreeGrafter"/>
</dbReference>
<dbReference type="InterPro" id="IPR029865">
    <property type="entry name" value="KIAA0319-like"/>
</dbReference>
<keyword evidence="4" id="KW-1185">Reference proteome</keyword>
<name>A0AAV5WSD4_9BILA</name>
<keyword evidence="2" id="KW-0812">Transmembrane</keyword>
<dbReference type="PANTHER" id="PTHR46182">
    <property type="entry name" value="FI19480P1"/>
    <property type="match status" value="1"/>
</dbReference>
<dbReference type="Proteomes" id="UP001432322">
    <property type="component" value="Unassembled WGS sequence"/>
</dbReference>
<protein>
    <recommendedName>
        <fullName evidence="5">EGF-like domain-containing protein</fullName>
    </recommendedName>
</protein>
<evidence type="ECO:0008006" key="5">
    <source>
        <dbReference type="Google" id="ProtNLM"/>
    </source>
</evidence>
<dbReference type="AlphaFoldDB" id="A0AAV5WSD4"/>
<evidence type="ECO:0000313" key="4">
    <source>
        <dbReference type="Proteomes" id="UP001432322"/>
    </source>
</evidence>
<feature type="non-terminal residue" evidence="3">
    <location>
        <position position="1"/>
    </location>
</feature>
<dbReference type="GO" id="GO:0016020">
    <property type="term" value="C:membrane"/>
    <property type="evidence" value="ECO:0007669"/>
    <property type="project" value="TreeGrafter"/>
</dbReference>
<accession>A0AAV5WSD4</accession>
<keyword evidence="2" id="KW-1133">Transmembrane helix</keyword>
<dbReference type="PANTHER" id="PTHR46182:SF2">
    <property type="entry name" value="FI19480P1"/>
    <property type="match status" value="1"/>
</dbReference>